<evidence type="ECO:0008006" key="3">
    <source>
        <dbReference type="Google" id="ProtNLM"/>
    </source>
</evidence>
<dbReference type="EMBL" id="FPBF01000012">
    <property type="protein sequence ID" value="SFU20120.1"/>
    <property type="molecule type" value="Genomic_DNA"/>
</dbReference>
<dbReference type="AlphaFoldDB" id="A0A1I7E859"/>
<gene>
    <name evidence="1" type="ORF">SAMN04489724_0243</name>
</gene>
<keyword evidence="2" id="KW-1185">Reference proteome</keyword>
<name>A0A1I7E859_9BACT</name>
<dbReference type="Proteomes" id="UP000199673">
    <property type="component" value="Unassembled WGS sequence"/>
</dbReference>
<evidence type="ECO:0000313" key="2">
    <source>
        <dbReference type="Proteomes" id="UP000199673"/>
    </source>
</evidence>
<evidence type="ECO:0000313" key="1">
    <source>
        <dbReference type="EMBL" id="SFU20120.1"/>
    </source>
</evidence>
<accession>A0A1I7E859</accession>
<organism evidence="1 2">
    <name type="scientific">Algoriphagus locisalis</name>
    <dbReference type="NCBI Taxonomy" id="305507"/>
    <lineage>
        <taxon>Bacteria</taxon>
        <taxon>Pseudomonadati</taxon>
        <taxon>Bacteroidota</taxon>
        <taxon>Cytophagia</taxon>
        <taxon>Cytophagales</taxon>
        <taxon>Cyclobacteriaceae</taxon>
        <taxon>Algoriphagus</taxon>
    </lineage>
</organism>
<dbReference type="RefSeq" id="WP_091698354.1">
    <property type="nucleotide sequence ID" value="NZ_FPBF01000012.1"/>
</dbReference>
<sequence>MKLHYLPLSVLSLIAVLLLSNCKEKEDPVTDFSQFVLGQWTLAESNFINDEVIDECNFQTTYRFGSDGNLNINPVATAYDENNIPYCTAPINDGLGYDLNYSISGNRMESELGNATLMKSSETSLKLTFDNEDLGIVDLIR</sequence>
<reference evidence="2" key="1">
    <citation type="submission" date="2016-10" db="EMBL/GenBank/DDBJ databases">
        <authorList>
            <person name="Varghese N."/>
            <person name="Submissions S."/>
        </authorList>
    </citation>
    <scope>NUCLEOTIDE SEQUENCE [LARGE SCALE GENOMIC DNA]</scope>
    <source>
        <strain evidence="2">DSM 23445</strain>
    </source>
</reference>
<protein>
    <recommendedName>
        <fullName evidence="3">Lipocalin-like domain-containing protein</fullName>
    </recommendedName>
</protein>
<proteinExistence type="predicted"/>